<dbReference type="Proteomes" id="UP001207736">
    <property type="component" value="Unassembled WGS sequence"/>
</dbReference>
<comment type="caution">
    <text evidence="1">The sequence shown here is derived from an EMBL/GenBank/DDBJ whole genome shotgun (WGS) entry which is preliminary data.</text>
</comment>
<proteinExistence type="predicted"/>
<dbReference type="Proteomes" id="UP001208692">
    <property type="component" value="Unassembled WGS sequence"/>
</dbReference>
<accession>A0AAV5AXU7</accession>
<reference evidence="1 4" key="1">
    <citation type="submission" date="2021-11" db="EMBL/GenBank/DDBJ databases">
        <title>Draft genome sequence of Capnocytophaga sp. strain KC07075 isolated from cat oral cavity.</title>
        <authorList>
            <person name="Suzuki M."/>
            <person name="Imaoka K."/>
            <person name="Kimura M."/>
            <person name="Morikawa S."/>
            <person name="Maeda K."/>
        </authorList>
    </citation>
    <scope>NUCLEOTIDE SEQUENCE</scope>
    <source>
        <strain evidence="1">KC07075</strain>
        <strain evidence="2 4">KC07079</strain>
    </source>
</reference>
<sequence length="159" mass="18777">MNLKQIMQQTLEDVRTKLKEEFDKNFERKAFFDKRWNETKLINKRGSLMMRSGKLRRSINAKVQGNSVIFTSNMPYAALHNEGGVIKVTQKMKKFFWAKYIEAGKKGIQAEQFKALALKKVGDTIAIEQRQFIGEHPMVYRWIRFYLRKNIKKALDKIT</sequence>
<dbReference type="Pfam" id="PF05069">
    <property type="entry name" value="Phage_tail_S"/>
    <property type="match status" value="1"/>
</dbReference>
<evidence type="ECO:0000313" key="1">
    <source>
        <dbReference type="EMBL" id="GJM51225.1"/>
    </source>
</evidence>
<dbReference type="RefSeq" id="WP_264846310.1">
    <property type="nucleotide sequence ID" value="NZ_BPMA01000020.1"/>
</dbReference>
<gene>
    <name evidence="1" type="ORF">RCZ15_21980</name>
    <name evidence="2" type="ORF">RCZ16_13360</name>
</gene>
<keyword evidence="4" id="KW-1185">Reference proteome</keyword>
<evidence type="ECO:0000313" key="4">
    <source>
        <dbReference type="Proteomes" id="UP001208692"/>
    </source>
</evidence>
<evidence type="ECO:0000313" key="2">
    <source>
        <dbReference type="EMBL" id="GJM53019.1"/>
    </source>
</evidence>
<organism evidence="1 3">
    <name type="scientific">Capnocytophaga catalasegens</name>
    <dbReference type="NCBI Taxonomy" id="1004260"/>
    <lineage>
        <taxon>Bacteria</taxon>
        <taxon>Pseudomonadati</taxon>
        <taxon>Bacteroidota</taxon>
        <taxon>Flavobacteriia</taxon>
        <taxon>Flavobacteriales</taxon>
        <taxon>Flavobacteriaceae</taxon>
        <taxon>Capnocytophaga</taxon>
    </lineage>
</organism>
<dbReference type="InterPro" id="IPR006522">
    <property type="entry name" value="Phage_virion_morphogenesis"/>
</dbReference>
<dbReference type="EMBL" id="BQKA01000044">
    <property type="protein sequence ID" value="GJM51225.1"/>
    <property type="molecule type" value="Genomic_DNA"/>
</dbReference>
<protein>
    <submittedName>
        <fullName evidence="1">Uncharacterized protein</fullName>
    </submittedName>
</protein>
<dbReference type="EMBL" id="BQKB01000024">
    <property type="protein sequence ID" value="GJM53019.1"/>
    <property type="molecule type" value="Genomic_DNA"/>
</dbReference>
<name>A0AAV5AXU7_9FLAO</name>
<evidence type="ECO:0000313" key="3">
    <source>
        <dbReference type="Proteomes" id="UP001207736"/>
    </source>
</evidence>
<dbReference type="AlphaFoldDB" id="A0AAV5AXU7"/>